<evidence type="ECO:0000313" key="1">
    <source>
        <dbReference type="EMBL" id="CAB5036013.1"/>
    </source>
</evidence>
<protein>
    <submittedName>
        <fullName evidence="1">Unannotated protein</fullName>
    </submittedName>
</protein>
<dbReference type="AlphaFoldDB" id="A0A6J7S4G1"/>
<accession>A0A6J7S4G1</accession>
<proteinExistence type="predicted"/>
<organism evidence="1">
    <name type="scientific">freshwater metagenome</name>
    <dbReference type="NCBI Taxonomy" id="449393"/>
    <lineage>
        <taxon>unclassified sequences</taxon>
        <taxon>metagenomes</taxon>
        <taxon>ecological metagenomes</taxon>
    </lineage>
</organism>
<sequence length="393" mass="41666">MSRKYLNIHVLTTIVGANPNRDDTGTPKSLRYGGVERSRMSSQALTRAKRLGYENDPDGERSYRSAQLGSHISVAAEKLLLEAGTNVDVKMRAKIVQKAVTAVNALVMAEAKAEKKGVEAAAAMERGGSTPIESAADNDVDTDSGDTLVWLAEAEVANAAHKIASDLDAAITPADFVIAGRTASLSIAAFGRMFAQRPDLQNEAAIQRAHAFTTHAASVDLDYFTAMDDLRTVDRGAGHIGLKQNTGGVYYWHANIDRDQLNAVWDTTDVQDAARNLTALARHLLHDLPKGSQNNSAHHNLPVFVLISEADAPVSLQAAFEQPVTPGVDGGHVDGSIQALLNEHERNTAYAPALFGSSLSTGTHADTEGAGAVDFPRASAAIAAWALGSGLDR</sequence>
<dbReference type="Pfam" id="PF09344">
    <property type="entry name" value="Cas_CT1975"/>
    <property type="match status" value="1"/>
</dbReference>
<dbReference type="InterPro" id="IPR010148">
    <property type="entry name" value="CRISPR-assoc_prot_CT1975"/>
</dbReference>
<dbReference type="NCBIfam" id="TIGR01869">
    <property type="entry name" value="casC_Cse4"/>
    <property type="match status" value="1"/>
</dbReference>
<reference evidence="1" key="1">
    <citation type="submission" date="2020-05" db="EMBL/GenBank/DDBJ databases">
        <authorList>
            <person name="Chiriac C."/>
            <person name="Salcher M."/>
            <person name="Ghai R."/>
            <person name="Kavagutti S V."/>
        </authorList>
    </citation>
    <scope>NUCLEOTIDE SEQUENCE</scope>
</reference>
<name>A0A6J7S4G1_9ZZZZ</name>
<dbReference type="EMBL" id="CAFBPU010000034">
    <property type="protein sequence ID" value="CAB5036013.1"/>
    <property type="molecule type" value="Genomic_DNA"/>
</dbReference>
<gene>
    <name evidence="1" type="ORF">UFOPK4150_01581</name>
</gene>